<sequence length="157" mass="17626">MRVRLTRNLDKERGFVNGALGTVELVLRKDVFVLVTDENMRIFVHPVHGQQGPFLPCVYGSALTIRRAQKATLDFAVLHFDRKQPDRGYAYVATSRVRRAPYVALLGPTRRTDWLPVTQEEGQQVFLSSKSDSEEESSDCDVELASLAGQDFGNLAE</sequence>
<proteinExistence type="predicted"/>
<keyword evidence="2" id="KW-1185">Reference proteome</keyword>
<gene>
    <name evidence="1" type="ORF">EVOR1521_LOCUS20297</name>
</gene>
<dbReference type="EMBL" id="CAUJNA010003216">
    <property type="protein sequence ID" value="CAJ1396005.1"/>
    <property type="molecule type" value="Genomic_DNA"/>
</dbReference>
<dbReference type="SUPFAM" id="SSF52540">
    <property type="entry name" value="P-loop containing nucleoside triphosphate hydrolases"/>
    <property type="match status" value="1"/>
</dbReference>
<protein>
    <submittedName>
        <fullName evidence="1">Uncharacterized protein</fullName>
    </submittedName>
</protein>
<dbReference type="InterPro" id="IPR027417">
    <property type="entry name" value="P-loop_NTPase"/>
</dbReference>
<dbReference type="Proteomes" id="UP001178507">
    <property type="component" value="Unassembled WGS sequence"/>
</dbReference>
<evidence type="ECO:0000313" key="2">
    <source>
        <dbReference type="Proteomes" id="UP001178507"/>
    </source>
</evidence>
<name>A0AA36N2E5_9DINO</name>
<accession>A0AA36N2E5</accession>
<dbReference type="AlphaFoldDB" id="A0AA36N2E5"/>
<organism evidence="1 2">
    <name type="scientific">Effrenium voratum</name>
    <dbReference type="NCBI Taxonomy" id="2562239"/>
    <lineage>
        <taxon>Eukaryota</taxon>
        <taxon>Sar</taxon>
        <taxon>Alveolata</taxon>
        <taxon>Dinophyceae</taxon>
        <taxon>Suessiales</taxon>
        <taxon>Symbiodiniaceae</taxon>
        <taxon>Effrenium</taxon>
    </lineage>
</organism>
<reference evidence="1" key="1">
    <citation type="submission" date="2023-08" db="EMBL/GenBank/DDBJ databases">
        <authorList>
            <person name="Chen Y."/>
            <person name="Shah S."/>
            <person name="Dougan E. K."/>
            <person name="Thang M."/>
            <person name="Chan C."/>
        </authorList>
    </citation>
    <scope>NUCLEOTIDE SEQUENCE</scope>
</reference>
<comment type="caution">
    <text evidence="1">The sequence shown here is derived from an EMBL/GenBank/DDBJ whole genome shotgun (WGS) entry which is preliminary data.</text>
</comment>
<evidence type="ECO:0000313" key="1">
    <source>
        <dbReference type="EMBL" id="CAJ1396005.1"/>
    </source>
</evidence>